<keyword evidence="3" id="KW-1185">Reference proteome</keyword>
<accession>A0A6G1E026</accession>
<feature type="compositionally biased region" description="Acidic residues" evidence="1">
    <location>
        <begin position="46"/>
        <end position="58"/>
    </location>
</feature>
<dbReference type="AlphaFoldDB" id="A0A6G1E026"/>
<evidence type="ECO:0000313" key="3">
    <source>
        <dbReference type="Proteomes" id="UP000479710"/>
    </source>
</evidence>
<evidence type="ECO:0000313" key="2">
    <source>
        <dbReference type="EMBL" id="KAF0918021.1"/>
    </source>
</evidence>
<reference evidence="2 3" key="1">
    <citation type="submission" date="2019-11" db="EMBL/GenBank/DDBJ databases">
        <title>Whole genome sequence of Oryza granulata.</title>
        <authorList>
            <person name="Li W."/>
        </authorList>
    </citation>
    <scope>NUCLEOTIDE SEQUENCE [LARGE SCALE GENOMIC DNA]</scope>
    <source>
        <strain evidence="3">cv. Menghai</strain>
        <tissue evidence="2">Leaf</tissue>
    </source>
</reference>
<gene>
    <name evidence="2" type="ORF">E2562_021712</name>
</gene>
<dbReference type="Proteomes" id="UP000479710">
    <property type="component" value="Unassembled WGS sequence"/>
</dbReference>
<proteinExistence type="predicted"/>
<sequence>MDNASELAGSLSAAPEEEVPAVVAVSAVAVQPSALTDFCYRDDIDYNVEDDESGDEADEPMKVRNGDPPANRDNLPFVHSPFVPKGKLLTPVRFAAVGCSAGYMRVTTVVDEGESQSPDAGDDVGGEKDIMVLYRYTRYSRAWSGRKGVKMSRRPKLSRLRFIISAAAADVASSLPWAG</sequence>
<feature type="region of interest" description="Disordered" evidence="1">
    <location>
        <begin position="46"/>
        <end position="73"/>
    </location>
</feature>
<name>A0A6G1E026_9ORYZ</name>
<organism evidence="2 3">
    <name type="scientific">Oryza meyeriana var. granulata</name>
    <dbReference type="NCBI Taxonomy" id="110450"/>
    <lineage>
        <taxon>Eukaryota</taxon>
        <taxon>Viridiplantae</taxon>
        <taxon>Streptophyta</taxon>
        <taxon>Embryophyta</taxon>
        <taxon>Tracheophyta</taxon>
        <taxon>Spermatophyta</taxon>
        <taxon>Magnoliopsida</taxon>
        <taxon>Liliopsida</taxon>
        <taxon>Poales</taxon>
        <taxon>Poaceae</taxon>
        <taxon>BOP clade</taxon>
        <taxon>Oryzoideae</taxon>
        <taxon>Oryzeae</taxon>
        <taxon>Oryzinae</taxon>
        <taxon>Oryza</taxon>
        <taxon>Oryza meyeriana</taxon>
    </lineage>
</organism>
<protein>
    <submittedName>
        <fullName evidence="2">Uncharacterized protein</fullName>
    </submittedName>
</protein>
<dbReference type="OrthoDB" id="620960at2759"/>
<comment type="caution">
    <text evidence="2">The sequence shown here is derived from an EMBL/GenBank/DDBJ whole genome shotgun (WGS) entry which is preliminary data.</text>
</comment>
<dbReference type="EMBL" id="SPHZ02000005">
    <property type="protein sequence ID" value="KAF0918021.1"/>
    <property type="molecule type" value="Genomic_DNA"/>
</dbReference>
<evidence type="ECO:0000256" key="1">
    <source>
        <dbReference type="SAM" id="MobiDB-lite"/>
    </source>
</evidence>